<protein>
    <recommendedName>
        <fullName evidence="2">RepB-like DNA primase domain-containing protein</fullName>
    </recommendedName>
</protein>
<dbReference type="Gene3D" id="3.30.70.1790">
    <property type="entry name" value="RepB DNA-primase, N-terminal domain"/>
    <property type="match status" value="1"/>
</dbReference>
<dbReference type="EMBL" id="ATBP01001233">
    <property type="protein sequence ID" value="ETR67748.1"/>
    <property type="molecule type" value="Genomic_DNA"/>
</dbReference>
<accession>A0A1V1NYW7</accession>
<evidence type="ECO:0000259" key="2">
    <source>
        <dbReference type="Pfam" id="PF16793"/>
    </source>
</evidence>
<evidence type="ECO:0000256" key="1">
    <source>
        <dbReference type="SAM" id="MobiDB-lite"/>
    </source>
</evidence>
<dbReference type="Pfam" id="PF16793">
    <property type="entry name" value="RepB_primase"/>
    <property type="match status" value="1"/>
</dbReference>
<name>A0A1V1NYW7_9BACT</name>
<dbReference type="Proteomes" id="UP000189670">
    <property type="component" value="Unassembled WGS sequence"/>
</dbReference>
<gene>
    <name evidence="3" type="ORF">OMM_11264</name>
</gene>
<sequence>MTSIAENAKGRHILMQPMPEIAQYYLLIDDINWSIIKHHHCNPDKTWKKGRLVIETSPGNYQVWIHSSNVMSIDNKRYWLKRLRSDPGASPKNRWGRCPGFRNRKAKHRSSEGGYPLAKLIWVDWKYQVTVPQVKSDQKLEN</sequence>
<organism evidence="3 4">
    <name type="scientific">Candidatus Magnetoglobus multicellularis str. Araruama</name>
    <dbReference type="NCBI Taxonomy" id="890399"/>
    <lineage>
        <taxon>Bacteria</taxon>
        <taxon>Pseudomonadati</taxon>
        <taxon>Thermodesulfobacteriota</taxon>
        <taxon>Desulfobacteria</taxon>
        <taxon>Desulfobacterales</taxon>
        <taxon>Desulfobacteraceae</taxon>
        <taxon>Candidatus Magnetoglobus</taxon>
    </lineage>
</organism>
<dbReference type="InterPro" id="IPR039459">
    <property type="entry name" value="RepB-like_DNA_primase_dom"/>
</dbReference>
<feature type="region of interest" description="Disordered" evidence="1">
    <location>
        <begin position="87"/>
        <end position="109"/>
    </location>
</feature>
<comment type="caution">
    <text evidence="3">The sequence shown here is derived from an EMBL/GenBank/DDBJ whole genome shotgun (WGS) entry which is preliminary data.</text>
</comment>
<feature type="domain" description="RepB-like DNA primase" evidence="2">
    <location>
        <begin position="12"/>
        <end position="122"/>
    </location>
</feature>
<proteinExistence type="predicted"/>
<evidence type="ECO:0000313" key="3">
    <source>
        <dbReference type="EMBL" id="ETR67748.1"/>
    </source>
</evidence>
<reference evidence="4" key="1">
    <citation type="submission" date="2012-11" db="EMBL/GenBank/DDBJ databases">
        <authorList>
            <person name="Lucero-Rivera Y.E."/>
            <person name="Tovar-Ramirez D."/>
        </authorList>
    </citation>
    <scope>NUCLEOTIDE SEQUENCE [LARGE SCALE GENOMIC DNA]</scope>
    <source>
        <strain evidence="4">Araruama</strain>
    </source>
</reference>
<dbReference type="AlphaFoldDB" id="A0A1V1NYW7"/>
<evidence type="ECO:0000313" key="4">
    <source>
        <dbReference type="Proteomes" id="UP000189670"/>
    </source>
</evidence>